<feature type="compositionally biased region" description="Basic and acidic residues" evidence="3">
    <location>
        <begin position="581"/>
        <end position="590"/>
    </location>
</feature>
<feature type="region of interest" description="Disordered" evidence="3">
    <location>
        <begin position="430"/>
        <end position="450"/>
    </location>
</feature>
<dbReference type="PANTHER" id="PTHR31001">
    <property type="entry name" value="UNCHARACTERIZED TRANSCRIPTIONAL REGULATORY PROTEIN"/>
    <property type="match status" value="1"/>
</dbReference>
<sequence>MVHSYGRIDPAQEINRLRHSISLLEAYIFPAHRNHAPPHRRPSDASSLIPKKEIIEHDTVNEKTAAAPGMLGPQGQGGLYTGPTSAATHLIMNEPRGSEDSESRQQSQDNTEEYPAMIEYDRDLLAMLPALEIIDDLIQFYFEYCNWIYRHVNQPSFLQAWERFKSGTFSDRLILSTACMMMAVATFYLPSHHPFLQSFPETHAEIGQKFYEVSTTALTRRLAESRAYSLELVELHLIRGLYQTLSKNDTEEIWHIRGELVTVAMAMGLHRDPGKWRMHRDVAERRRWAWWHIVLMERWQAFMFGRPLVIASHHFDTQLPSYCDPALDKSGRLYLPNIALFRLAYILGDIMDDAVSVRPVPYESVQANDRALTQWMEDLPSELDLDEYRVARSLASPNTATRRLGVQSVIIRTSYYHIRFTLHRPYASANNSPSAGLSNSKSTTDPPKSAQSLEIAVGAADKLITMVGQSRPDFLANSALAVPGHMSWGPFHCFSAAMFFSFQLVSNPDQPGAVMFRASIRKAINTLEQSRGNAVADKGFDILNSLTPLYAPDFPAASPEAREKQRQQVLGTVRKLAFPYHDSHDPRGRYGDSPSTRGVGSPPSSSVSPPMSNMPPMSQQQYESMHAMSSMRSAGGGYSSQQPQGTHGQVLPQSPSQLQMSPTVLTHSGASSGGYQQYPMPTQQQVYSDSRYGQYVNVDDQMWGAAVGFGQSEWSQLFDTFSGDQSGRHPRMPGS</sequence>
<feature type="compositionally biased region" description="Low complexity" evidence="3">
    <location>
        <begin position="593"/>
        <end position="618"/>
    </location>
</feature>
<evidence type="ECO:0000256" key="1">
    <source>
        <dbReference type="ARBA" id="ARBA00004123"/>
    </source>
</evidence>
<accession>A0A9P7G6U4</accession>
<evidence type="ECO:0000313" key="6">
    <source>
        <dbReference type="Proteomes" id="UP000775547"/>
    </source>
</evidence>
<evidence type="ECO:0000259" key="4">
    <source>
        <dbReference type="SMART" id="SM00906"/>
    </source>
</evidence>
<keyword evidence="2" id="KW-0539">Nucleus</keyword>
<dbReference type="GO" id="GO:0005634">
    <property type="term" value="C:nucleus"/>
    <property type="evidence" value="ECO:0007669"/>
    <property type="project" value="UniProtKB-SubCell"/>
</dbReference>
<dbReference type="Proteomes" id="UP000775547">
    <property type="component" value="Unassembled WGS sequence"/>
</dbReference>
<organism evidence="5 6">
    <name type="scientific">Asterophora parasitica</name>
    <dbReference type="NCBI Taxonomy" id="117018"/>
    <lineage>
        <taxon>Eukaryota</taxon>
        <taxon>Fungi</taxon>
        <taxon>Dikarya</taxon>
        <taxon>Basidiomycota</taxon>
        <taxon>Agaricomycotina</taxon>
        <taxon>Agaricomycetes</taxon>
        <taxon>Agaricomycetidae</taxon>
        <taxon>Agaricales</taxon>
        <taxon>Tricholomatineae</taxon>
        <taxon>Lyophyllaceae</taxon>
        <taxon>Asterophora</taxon>
    </lineage>
</organism>
<feature type="region of interest" description="Disordered" evidence="3">
    <location>
        <begin position="577"/>
        <end position="680"/>
    </location>
</feature>
<reference evidence="5" key="1">
    <citation type="submission" date="2020-07" db="EMBL/GenBank/DDBJ databases">
        <authorList>
            <person name="Nieuwenhuis M."/>
            <person name="Van De Peppel L.J.J."/>
        </authorList>
    </citation>
    <scope>NUCLEOTIDE SEQUENCE</scope>
    <source>
        <strain evidence="5">AP01</strain>
        <tissue evidence="5">Mycelium</tissue>
    </source>
</reference>
<dbReference type="InterPro" id="IPR007219">
    <property type="entry name" value="XnlR_reg_dom"/>
</dbReference>
<proteinExistence type="predicted"/>
<dbReference type="GO" id="GO:0008270">
    <property type="term" value="F:zinc ion binding"/>
    <property type="evidence" value="ECO:0007669"/>
    <property type="project" value="InterPro"/>
</dbReference>
<dbReference type="PANTHER" id="PTHR31001:SF81">
    <property type="entry name" value="ZN(II)2CYS6 TRANSCRIPTION FACTOR"/>
    <property type="match status" value="1"/>
</dbReference>
<dbReference type="CDD" id="cd12148">
    <property type="entry name" value="fungal_TF_MHR"/>
    <property type="match status" value="1"/>
</dbReference>
<evidence type="ECO:0000256" key="3">
    <source>
        <dbReference type="SAM" id="MobiDB-lite"/>
    </source>
</evidence>
<dbReference type="EMBL" id="JABCKV010000054">
    <property type="protein sequence ID" value="KAG5644919.1"/>
    <property type="molecule type" value="Genomic_DNA"/>
</dbReference>
<comment type="subcellular location">
    <subcellularLocation>
        <location evidence="1">Nucleus</location>
    </subcellularLocation>
</comment>
<dbReference type="AlphaFoldDB" id="A0A9P7G6U4"/>
<feature type="domain" description="Xylanolytic transcriptional activator regulatory" evidence="4">
    <location>
        <begin position="253"/>
        <end position="326"/>
    </location>
</feature>
<name>A0A9P7G6U4_9AGAR</name>
<dbReference type="OrthoDB" id="762982at2759"/>
<protein>
    <recommendedName>
        <fullName evidence="4">Xylanolytic transcriptional activator regulatory domain-containing protein</fullName>
    </recommendedName>
</protein>
<reference evidence="5" key="2">
    <citation type="submission" date="2021-10" db="EMBL/GenBank/DDBJ databases">
        <title>Phylogenomics reveals ancestral predisposition of the termite-cultivated fungus Termitomyces towards a domesticated lifestyle.</title>
        <authorList>
            <person name="Auxier B."/>
            <person name="Grum-Grzhimaylo A."/>
            <person name="Cardenas M.E."/>
            <person name="Lodge J.D."/>
            <person name="Laessoe T."/>
            <person name="Pedersen O."/>
            <person name="Smith M.E."/>
            <person name="Kuyper T.W."/>
            <person name="Franco-Molano E.A."/>
            <person name="Baroni T.J."/>
            <person name="Aanen D.K."/>
        </authorList>
    </citation>
    <scope>NUCLEOTIDE SEQUENCE</scope>
    <source>
        <strain evidence="5">AP01</strain>
        <tissue evidence="5">Mycelium</tissue>
    </source>
</reference>
<evidence type="ECO:0000313" key="5">
    <source>
        <dbReference type="EMBL" id="KAG5644919.1"/>
    </source>
</evidence>
<dbReference type="SMART" id="SM00906">
    <property type="entry name" value="Fungal_trans"/>
    <property type="match status" value="1"/>
</dbReference>
<comment type="caution">
    <text evidence="5">The sequence shown here is derived from an EMBL/GenBank/DDBJ whole genome shotgun (WGS) entry which is preliminary data.</text>
</comment>
<dbReference type="Pfam" id="PF04082">
    <property type="entry name" value="Fungal_trans"/>
    <property type="match status" value="1"/>
</dbReference>
<dbReference type="GO" id="GO:0003677">
    <property type="term" value="F:DNA binding"/>
    <property type="evidence" value="ECO:0007669"/>
    <property type="project" value="InterPro"/>
</dbReference>
<feature type="compositionally biased region" description="Polar residues" evidence="3">
    <location>
        <begin position="639"/>
        <end position="680"/>
    </location>
</feature>
<gene>
    <name evidence="5" type="ORF">DXG03_007384</name>
</gene>
<dbReference type="InterPro" id="IPR050613">
    <property type="entry name" value="Sec_Metabolite_Reg"/>
</dbReference>
<evidence type="ECO:0000256" key="2">
    <source>
        <dbReference type="ARBA" id="ARBA00023242"/>
    </source>
</evidence>
<dbReference type="GO" id="GO:0006351">
    <property type="term" value="P:DNA-templated transcription"/>
    <property type="evidence" value="ECO:0007669"/>
    <property type="project" value="InterPro"/>
</dbReference>
<keyword evidence="6" id="KW-1185">Reference proteome</keyword>